<dbReference type="PROSITE" id="PS51782">
    <property type="entry name" value="LYSM"/>
    <property type="match status" value="1"/>
</dbReference>
<protein>
    <submittedName>
        <fullName evidence="2">LysM peptidoglycan-binding domain-containing protein</fullName>
    </submittedName>
</protein>
<dbReference type="Pfam" id="PF01476">
    <property type="entry name" value="LysM"/>
    <property type="match status" value="1"/>
</dbReference>
<evidence type="ECO:0000313" key="3">
    <source>
        <dbReference type="Proteomes" id="UP000430692"/>
    </source>
</evidence>
<dbReference type="InterPro" id="IPR018392">
    <property type="entry name" value="LysM"/>
</dbReference>
<dbReference type="SMART" id="SM00257">
    <property type="entry name" value="LysM"/>
    <property type="match status" value="1"/>
</dbReference>
<dbReference type="EMBL" id="WUUL01000011">
    <property type="protein sequence ID" value="MXQ55053.1"/>
    <property type="molecule type" value="Genomic_DNA"/>
</dbReference>
<organism evidence="2 3">
    <name type="scientific">Shimazuella alba</name>
    <dbReference type="NCBI Taxonomy" id="2690964"/>
    <lineage>
        <taxon>Bacteria</taxon>
        <taxon>Bacillati</taxon>
        <taxon>Bacillota</taxon>
        <taxon>Bacilli</taxon>
        <taxon>Bacillales</taxon>
        <taxon>Thermoactinomycetaceae</taxon>
        <taxon>Shimazuella</taxon>
    </lineage>
</organism>
<accession>A0A6I4VVS9</accession>
<sequence>MKIHIVRPGEVFEEIVQKYNVPFERLLEANPDLDKEKVSLEPGNKIRIPSGKVPLSIPDSRKEEALVEDITPIFLEPVPLDETELSWELEDEDEWDDLESELDEEEFSSVASPFAPIFPTQPGFQPYFSTSQFEPLPVMPYPIYPPPIYPPTTYQKMRKAKKESSSTVYG</sequence>
<dbReference type="InterPro" id="IPR036779">
    <property type="entry name" value="LysM_dom_sf"/>
</dbReference>
<dbReference type="CDD" id="cd00118">
    <property type="entry name" value="LysM"/>
    <property type="match status" value="1"/>
</dbReference>
<dbReference type="AlphaFoldDB" id="A0A6I4VVS9"/>
<keyword evidence="3" id="KW-1185">Reference proteome</keyword>
<gene>
    <name evidence="2" type="ORF">GSM42_15275</name>
</gene>
<evidence type="ECO:0000259" key="1">
    <source>
        <dbReference type="PROSITE" id="PS51782"/>
    </source>
</evidence>
<dbReference type="SUPFAM" id="SSF54106">
    <property type="entry name" value="LysM domain"/>
    <property type="match status" value="1"/>
</dbReference>
<name>A0A6I4VVS9_9BACL</name>
<feature type="domain" description="LysM" evidence="1">
    <location>
        <begin position="2"/>
        <end position="48"/>
    </location>
</feature>
<evidence type="ECO:0000313" key="2">
    <source>
        <dbReference type="EMBL" id="MXQ55053.1"/>
    </source>
</evidence>
<dbReference type="Proteomes" id="UP000430692">
    <property type="component" value="Unassembled WGS sequence"/>
</dbReference>
<dbReference type="RefSeq" id="WP_160802404.1">
    <property type="nucleotide sequence ID" value="NZ_WUUL01000011.1"/>
</dbReference>
<reference evidence="2 3" key="1">
    <citation type="submission" date="2019-12" db="EMBL/GenBank/DDBJ databases">
        <title>Whole-genome analyses of novel actinobacteria.</title>
        <authorList>
            <person name="Sahin N."/>
            <person name="Saygin H."/>
        </authorList>
    </citation>
    <scope>NUCLEOTIDE SEQUENCE [LARGE SCALE GENOMIC DNA]</scope>
    <source>
        <strain evidence="2 3">KC615</strain>
    </source>
</reference>
<comment type="caution">
    <text evidence="2">The sequence shown here is derived from an EMBL/GenBank/DDBJ whole genome shotgun (WGS) entry which is preliminary data.</text>
</comment>
<dbReference type="Gene3D" id="3.10.350.10">
    <property type="entry name" value="LysM domain"/>
    <property type="match status" value="1"/>
</dbReference>
<proteinExistence type="predicted"/>